<accession>A0A3D9Z658</accession>
<protein>
    <submittedName>
        <fullName evidence="2">Purine-binding chemotaxis protein CheW</fullName>
    </submittedName>
</protein>
<dbReference type="Gene3D" id="2.30.30.40">
    <property type="entry name" value="SH3 Domains"/>
    <property type="match status" value="1"/>
</dbReference>
<dbReference type="GO" id="GO:0007165">
    <property type="term" value="P:signal transduction"/>
    <property type="evidence" value="ECO:0007669"/>
    <property type="project" value="InterPro"/>
</dbReference>
<dbReference type="SUPFAM" id="SSF50341">
    <property type="entry name" value="CheW-like"/>
    <property type="match status" value="1"/>
</dbReference>
<dbReference type="PANTHER" id="PTHR22617">
    <property type="entry name" value="CHEMOTAXIS SENSOR HISTIDINE KINASE-RELATED"/>
    <property type="match status" value="1"/>
</dbReference>
<gene>
    <name evidence="2" type="ORF">DES32_0233</name>
</gene>
<dbReference type="SMART" id="SM00260">
    <property type="entry name" value="CheW"/>
    <property type="match status" value="1"/>
</dbReference>
<evidence type="ECO:0000313" key="2">
    <source>
        <dbReference type="EMBL" id="REF89019.1"/>
    </source>
</evidence>
<name>A0A3D9Z658_9HYPH</name>
<dbReference type="InterPro" id="IPR002545">
    <property type="entry name" value="CheW-lke_dom"/>
</dbReference>
<reference evidence="2 3" key="1">
    <citation type="submission" date="2018-08" db="EMBL/GenBank/DDBJ databases">
        <title>Genomic Encyclopedia of Type Strains, Phase IV (KMG-IV): sequencing the most valuable type-strain genomes for metagenomic binning, comparative biology and taxonomic classification.</title>
        <authorList>
            <person name="Goeker M."/>
        </authorList>
    </citation>
    <scope>NUCLEOTIDE SEQUENCE [LARGE SCALE GENOMIC DNA]</scope>
    <source>
        <strain evidence="2 3">BW863</strain>
    </source>
</reference>
<sequence length="158" mass="17127">MVISMDEPQADKTQRRELIAFRIGAQEFCVDIMSVREIRGFTPATVLPRAPSFVRGVINLRGAVLPIVDLAARLGFPATDPTVRHVIMVVQVERQVVGLLVDAVLDILTVAESDIQPTPDVASEMARSFTRGVLAIDGRMISWIALDHVLPASAAEAA</sequence>
<organism evidence="2 3">
    <name type="scientific">Methylovirgula ligni</name>
    <dbReference type="NCBI Taxonomy" id="569860"/>
    <lineage>
        <taxon>Bacteria</taxon>
        <taxon>Pseudomonadati</taxon>
        <taxon>Pseudomonadota</taxon>
        <taxon>Alphaproteobacteria</taxon>
        <taxon>Hyphomicrobiales</taxon>
        <taxon>Beijerinckiaceae</taxon>
        <taxon>Methylovirgula</taxon>
    </lineage>
</organism>
<evidence type="ECO:0000313" key="3">
    <source>
        <dbReference type="Proteomes" id="UP000256900"/>
    </source>
</evidence>
<dbReference type="PANTHER" id="PTHR22617:SF23">
    <property type="entry name" value="CHEMOTAXIS PROTEIN CHEW"/>
    <property type="match status" value="1"/>
</dbReference>
<dbReference type="AlphaFoldDB" id="A0A3D9Z658"/>
<dbReference type="Pfam" id="PF01584">
    <property type="entry name" value="CheW"/>
    <property type="match status" value="1"/>
</dbReference>
<dbReference type="InterPro" id="IPR039315">
    <property type="entry name" value="CheW"/>
</dbReference>
<dbReference type="InterPro" id="IPR036061">
    <property type="entry name" value="CheW-like_dom_sf"/>
</dbReference>
<evidence type="ECO:0000259" key="1">
    <source>
        <dbReference type="PROSITE" id="PS50851"/>
    </source>
</evidence>
<feature type="domain" description="CheW-like" evidence="1">
    <location>
        <begin position="15"/>
        <end position="155"/>
    </location>
</feature>
<keyword evidence="3" id="KW-1185">Reference proteome</keyword>
<dbReference type="Proteomes" id="UP000256900">
    <property type="component" value="Unassembled WGS sequence"/>
</dbReference>
<dbReference type="EMBL" id="QUMO01000001">
    <property type="protein sequence ID" value="REF89019.1"/>
    <property type="molecule type" value="Genomic_DNA"/>
</dbReference>
<comment type="caution">
    <text evidence="2">The sequence shown here is derived from an EMBL/GenBank/DDBJ whole genome shotgun (WGS) entry which is preliminary data.</text>
</comment>
<dbReference type="Gene3D" id="2.40.50.180">
    <property type="entry name" value="CheA-289, Domain 4"/>
    <property type="match status" value="1"/>
</dbReference>
<dbReference type="GO" id="GO:0006935">
    <property type="term" value="P:chemotaxis"/>
    <property type="evidence" value="ECO:0007669"/>
    <property type="project" value="InterPro"/>
</dbReference>
<dbReference type="PROSITE" id="PS50851">
    <property type="entry name" value="CHEW"/>
    <property type="match status" value="1"/>
</dbReference>
<dbReference type="GO" id="GO:0005829">
    <property type="term" value="C:cytosol"/>
    <property type="evidence" value="ECO:0007669"/>
    <property type="project" value="TreeGrafter"/>
</dbReference>
<dbReference type="CDD" id="cd00732">
    <property type="entry name" value="CheW"/>
    <property type="match status" value="1"/>
</dbReference>
<proteinExistence type="predicted"/>